<evidence type="ECO:0000313" key="2">
    <source>
        <dbReference type="Proteomes" id="UP000276309"/>
    </source>
</evidence>
<dbReference type="KEGG" id="emar:D1013_16800"/>
<accession>A0A3G2L9H7</accession>
<proteinExistence type="predicted"/>
<sequence length="522" mass="58947">MPASKFRRKIFTISIIVVTILVLGAITAQVMANTWVKQFLDRKLPPHVELKYDSMETNIFTGSIALNGVFLKLSNRDSVATHTEAQMKSIALNGLEYSQFFMKDRIVVSDLKIDRPQVVHDLYKVHKRVGKERRGVVTLLKEIEVERLKVEGGELTLNDKDSLAFHSKTIDFEVFEIKTGPKQIRKKIPVTYGKYDLLVADVFVDLGSYEKLNVDELQFHDGTVKVLGSSLQTKYGKSELSKHLKVERDYVDLKVPEITLESIEVSFVKDTLNITTGNGKIIKPVAEIYRDKLVTDDTRSKKMYSGMLRNLPIYITVPSIEIENAQLQYGEKIEQGVAPGSVSFNQLNAQITNISNRVENKADTKISADALLMDHAPIHLDWSFQVNTPSDNFIASGEIKNFKSNTLNSFLESSLRAKAKGTINRLYFTIGGNSFNSSGDIKMSYEDFEFSVLKKNRLGVNKLLTFLGNLFINDGSKSDKDGFRYGDIEVERDPTKSFFNYLWLNVKDGMVNTMVGKGKKED</sequence>
<organism evidence="1 2">
    <name type="scientific">Euzebyella marina</name>
    <dbReference type="NCBI Taxonomy" id="1761453"/>
    <lineage>
        <taxon>Bacteria</taxon>
        <taxon>Pseudomonadati</taxon>
        <taxon>Bacteroidota</taxon>
        <taxon>Flavobacteriia</taxon>
        <taxon>Flavobacteriales</taxon>
        <taxon>Flavobacteriaceae</taxon>
        <taxon>Euzebyella</taxon>
    </lineage>
</organism>
<reference evidence="1 2" key="1">
    <citation type="submission" date="2018-08" db="EMBL/GenBank/DDBJ databases">
        <title>The reduced genetic potential of extracellular carbohydrate catabolism in Euzebyella marina RN62, a Flavobacteriia bacterium isolated from the hadal water.</title>
        <authorList>
            <person name="Xue C."/>
        </authorList>
    </citation>
    <scope>NUCLEOTIDE SEQUENCE [LARGE SCALE GENOMIC DNA]</scope>
    <source>
        <strain evidence="1 2">RN62</strain>
    </source>
</reference>
<evidence type="ECO:0008006" key="3">
    <source>
        <dbReference type="Google" id="ProtNLM"/>
    </source>
</evidence>
<evidence type="ECO:0000313" key="1">
    <source>
        <dbReference type="EMBL" id="AYN68918.1"/>
    </source>
</evidence>
<dbReference type="AlphaFoldDB" id="A0A3G2L9H7"/>
<dbReference type="Proteomes" id="UP000276309">
    <property type="component" value="Chromosome"/>
</dbReference>
<dbReference type="OrthoDB" id="1412480at2"/>
<dbReference type="RefSeq" id="WP_121849929.1">
    <property type="nucleotide sequence ID" value="NZ_CP032050.1"/>
</dbReference>
<protein>
    <recommendedName>
        <fullName evidence="3">DUF748 domain-containing protein</fullName>
    </recommendedName>
</protein>
<keyword evidence="2" id="KW-1185">Reference proteome</keyword>
<gene>
    <name evidence="1" type="ORF">D1013_16800</name>
</gene>
<name>A0A3G2L9H7_9FLAO</name>
<dbReference type="EMBL" id="CP032050">
    <property type="protein sequence ID" value="AYN68918.1"/>
    <property type="molecule type" value="Genomic_DNA"/>
</dbReference>